<dbReference type="EMBL" id="NWUJ01000001">
    <property type="protein sequence ID" value="PFH38645.1"/>
    <property type="molecule type" value="Genomic_DNA"/>
</dbReference>
<dbReference type="VEuPathDB" id="ToxoDB:BESB_009870"/>
<dbReference type="RefSeq" id="XP_029222654.1">
    <property type="nucleotide sequence ID" value="XM_029359741.1"/>
</dbReference>
<protein>
    <submittedName>
        <fullName evidence="2">Uncharacterized protein</fullName>
    </submittedName>
</protein>
<evidence type="ECO:0000313" key="2">
    <source>
        <dbReference type="EMBL" id="PFH38645.1"/>
    </source>
</evidence>
<proteinExistence type="predicted"/>
<dbReference type="AlphaFoldDB" id="A0A2A9MKW2"/>
<evidence type="ECO:0000313" key="3">
    <source>
        <dbReference type="Proteomes" id="UP000224006"/>
    </source>
</evidence>
<sequence length="630" mass="68683">MSNLATSVFCEIHLAHFCRRLPLFLRQKAGTQLPVDGSARRSSLLEKSTKEKTCVRGAAASGVCSWEGTGGSEPAEDKRERREDGEVIRDTCWCSSSSSQANPAVSSVLPFSSPFCGSYSRGNVAAAGSCRQKRNVGGRRTRGHRGSVMHAVPASNTLEVLPRWFLPFFSSGVALHSFPTQGTGSFAGSEDNTFSRCRFSQGRSGALAGGQKRLFTADVSVSSASRKTKEAILLEGAARLGGRERDTGESRWSSTSVSAVSGFSPSPSESQVFLSSLREAPPMVDRSSFYSLEEMRKENRRGAPVNFRQYMRSLLLPFRHEASPSPAPESAERLSSLSLPRGLPPITFKKYQEGMHAAHYYPSRLLPPSHSAPLPGNVLVTPFATHFQQPLSRTSLASRAGVSSPRSRRAGKPLAASQDPNDGNTNRPQMPVLLTERCAGRLTLLFIFTDQPPHSEMKDLVKWRRDLEEHPEYSALVYPARTPPSASAVDLGSPYSQPSAAPLWPPREANRLSARHDELYQVAYLCSESCSLFLRWLCIRSMRFTAAHFAPQSERNAGGDGAPAFTLNGSAPSMWGTFLGNAKEGGRKIVEATGLAFRPEMVTTMLIDRAGLIRWHVVGAPTDEAVQFLM</sequence>
<dbReference type="KEGG" id="bbes:BESB_009870"/>
<gene>
    <name evidence="2" type="ORF">BESB_009870</name>
</gene>
<dbReference type="Proteomes" id="UP000224006">
    <property type="component" value="Chromosome I"/>
</dbReference>
<evidence type="ECO:0000256" key="1">
    <source>
        <dbReference type="SAM" id="MobiDB-lite"/>
    </source>
</evidence>
<dbReference type="OrthoDB" id="346242at2759"/>
<keyword evidence="3" id="KW-1185">Reference proteome</keyword>
<feature type="compositionally biased region" description="Polar residues" evidence="1">
    <location>
        <begin position="418"/>
        <end position="428"/>
    </location>
</feature>
<organism evidence="2 3">
    <name type="scientific">Besnoitia besnoiti</name>
    <name type="common">Apicomplexan protozoan</name>
    <dbReference type="NCBI Taxonomy" id="94643"/>
    <lineage>
        <taxon>Eukaryota</taxon>
        <taxon>Sar</taxon>
        <taxon>Alveolata</taxon>
        <taxon>Apicomplexa</taxon>
        <taxon>Conoidasida</taxon>
        <taxon>Coccidia</taxon>
        <taxon>Eucoccidiorida</taxon>
        <taxon>Eimeriorina</taxon>
        <taxon>Sarcocystidae</taxon>
        <taxon>Besnoitia</taxon>
    </lineage>
</organism>
<accession>A0A2A9MKW2</accession>
<name>A0A2A9MKW2_BESBE</name>
<feature type="region of interest" description="Disordered" evidence="1">
    <location>
        <begin position="394"/>
        <end position="429"/>
    </location>
</feature>
<comment type="caution">
    <text evidence="2">The sequence shown here is derived from an EMBL/GenBank/DDBJ whole genome shotgun (WGS) entry which is preliminary data.</text>
</comment>
<dbReference type="GeneID" id="40306049"/>
<reference evidence="2 3" key="1">
    <citation type="submission" date="2017-09" db="EMBL/GenBank/DDBJ databases">
        <title>Genome sequencing of Besnoitia besnoiti strain Bb-Ger1.</title>
        <authorList>
            <person name="Schares G."/>
            <person name="Venepally P."/>
            <person name="Lorenzi H.A."/>
        </authorList>
    </citation>
    <scope>NUCLEOTIDE SEQUENCE [LARGE SCALE GENOMIC DNA]</scope>
    <source>
        <strain evidence="2 3">Bb-Ger1</strain>
    </source>
</reference>